<sequence length="100" mass="10712">MSALERVLADVDAALMGISTGQQGIVHAQECLDEAGRPDGLGMLLGSRDEGALHALECADRAANELVRLHQMLSKIHDAVTPVAPVDQRKAGRRSKTVDW</sequence>
<reference evidence="2" key="1">
    <citation type="submission" date="2016-10" db="EMBL/GenBank/DDBJ databases">
        <authorList>
            <person name="Varghese N."/>
            <person name="Submissions S."/>
        </authorList>
    </citation>
    <scope>NUCLEOTIDE SEQUENCE [LARGE SCALE GENOMIC DNA]</scope>
    <source>
        <strain evidence="2">CGMCC 4.3530</strain>
    </source>
</reference>
<dbReference type="AlphaFoldDB" id="A0A1H3CHT9"/>
<name>A0A1H3CHT9_9PSEU</name>
<accession>A0A1H3CHT9</accession>
<evidence type="ECO:0000313" key="1">
    <source>
        <dbReference type="EMBL" id="SDX53646.1"/>
    </source>
</evidence>
<keyword evidence="2" id="KW-1185">Reference proteome</keyword>
<evidence type="ECO:0000313" key="2">
    <source>
        <dbReference type="Proteomes" id="UP000199529"/>
    </source>
</evidence>
<evidence type="ECO:0008006" key="3">
    <source>
        <dbReference type="Google" id="ProtNLM"/>
    </source>
</evidence>
<gene>
    <name evidence="1" type="ORF">SAMN05216215_101235</name>
</gene>
<organism evidence="1 2">
    <name type="scientific">Saccharopolyspora shandongensis</name>
    <dbReference type="NCBI Taxonomy" id="418495"/>
    <lineage>
        <taxon>Bacteria</taxon>
        <taxon>Bacillati</taxon>
        <taxon>Actinomycetota</taxon>
        <taxon>Actinomycetes</taxon>
        <taxon>Pseudonocardiales</taxon>
        <taxon>Pseudonocardiaceae</taxon>
        <taxon>Saccharopolyspora</taxon>
    </lineage>
</organism>
<proteinExistence type="predicted"/>
<dbReference type="Proteomes" id="UP000199529">
    <property type="component" value="Unassembled WGS sequence"/>
</dbReference>
<protein>
    <recommendedName>
        <fullName evidence="3">Excreted virulence factor EspC, type VII ESX diderm</fullName>
    </recommendedName>
</protein>
<dbReference type="EMBL" id="FNOK01000012">
    <property type="protein sequence ID" value="SDX53646.1"/>
    <property type="molecule type" value="Genomic_DNA"/>
</dbReference>